<dbReference type="OMA" id="MVPRENE"/>
<dbReference type="Gene3D" id="3.30.1140.40">
    <property type="entry name" value="Tctex-1"/>
    <property type="match status" value="1"/>
</dbReference>
<dbReference type="Ensembl" id="ENSCCRT00000069185.2">
    <property type="protein sequence ID" value="ENSCCRP00000063849.2"/>
    <property type="gene ID" value="ENSCCRG00000034282.2"/>
</dbReference>
<dbReference type="InterPro" id="IPR005334">
    <property type="entry name" value="Tctex-1-like"/>
</dbReference>
<dbReference type="InterPro" id="IPR038586">
    <property type="entry name" value="Tctex-1-like_sf"/>
</dbReference>
<evidence type="ECO:0000313" key="2">
    <source>
        <dbReference type="Ensembl" id="ENSCCRP00000063849.2"/>
    </source>
</evidence>
<comment type="similarity">
    <text evidence="1">Belongs to the dynein light chain Tctex-type family.</text>
</comment>
<keyword evidence="3" id="KW-1185">Reference proteome</keyword>
<name>A0A8C1HNX6_CYPCA</name>
<evidence type="ECO:0000313" key="3">
    <source>
        <dbReference type="Proteomes" id="UP001108240"/>
    </source>
</evidence>
<dbReference type="Pfam" id="PF03645">
    <property type="entry name" value="Tctex-1"/>
    <property type="match status" value="1"/>
</dbReference>
<reference evidence="2" key="2">
    <citation type="submission" date="2025-09" db="UniProtKB">
        <authorList>
            <consortium name="Ensembl"/>
        </authorList>
    </citation>
    <scope>IDENTIFICATION</scope>
</reference>
<organism evidence="2 3">
    <name type="scientific">Cyprinus carpio carpio</name>
    <dbReference type="NCBI Taxonomy" id="630221"/>
    <lineage>
        <taxon>Eukaryota</taxon>
        <taxon>Metazoa</taxon>
        <taxon>Chordata</taxon>
        <taxon>Craniata</taxon>
        <taxon>Vertebrata</taxon>
        <taxon>Euteleostomi</taxon>
        <taxon>Actinopterygii</taxon>
        <taxon>Neopterygii</taxon>
        <taxon>Teleostei</taxon>
        <taxon>Ostariophysi</taxon>
        <taxon>Cypriniformes</taxon>
        <taxon>Cyprinidae</taxon>
        <taxon>Cyprininae</taxon>
        <taxon>Cyprinus</taxon>
    </lineage>
</organism>
<accession>A0A8C1HNX6</accession>
<evidence type="ECO:0000256" key="1">
    <source>
        <dbReference type="ARBA" id="ARBA00005361"/>
    </source>
</evidence>
<reference evidence="2" key="1">
    <citation type="submission" date="2025-08" db="UniProtKB">
        <authorList>
            <consortium name="Ensembl"/>
        </authorList>
    </citation>
    <scope>IDENTIFICATION</scope>
</reference>
<dbReference type="AlphaFoldDB" id="A0A8C1HNX6"/>
<dbReference type="Proteomes" id="UP001108240">
    <property type="component" value="Unplaced"/>
</dbReference>
<protein>
    <submittedName>
        <fullName evidence="2">Uncharacterized protein</fullName>
    </submittedName>
</protein>
<sequence length="92" mass="10447">TAILYFHSQTTFVVDETTTVIKEETIYYMTSLVSKINQCQPFKYMGMVTGHLNYSLHTAGSCFWDNSIDGSCMVPRENESLYCIVRVFGVAI</sequence>
<proteinExistence type="inferred from homology"/>